<protein>
    <submittedName>
        <fullName evidence="2">Uncharacterized protein</fullName>
    </submittedName>
</protein>
<evidence type="ECO:0000256" key="1">
    <source>
        <dbReference type="SAM" id="MobiDB-lite"/>
    </source>
</evidence>
<evidence type="ECO:0000313" key="2">
    <source>
        <dbReference type="EMBL" id="RMZ69363.1"/>
    </source>
</evidence>
<gene>
    <name evidence="2" type="ORF">GMOD_00006148</name>
</gene>
<accession>A0A3M7M4F4</accession>
<sequence length="54" mass="6168">MINKLCTYTHMCDMYESRLAPPSSEKSAQARRRPHMRTHPLPPALPCPVELHPA</sequence>
<proteinExistence type="predicted"/>
<reference evidence="2 3" key="1">
    <citation type="journal article" date="2014" name="PLoS ONE">
        <title>De novo Genome Assembly of the Fungal Plant Pathogen Pyrenophora semeniperda.</title>
        <authorList>
            <person name="Soliai M.M."/>
            <person name="Meyer S.E."/>
            <person name="Udall J.A."/>
            <person name="Elzinga D.E."/>
            <person name="Hermansen R.A."/>
            <person name="Bodily P.M."/>
            <person name="Hart A.A."/>
            <person name="Coleman C.E."/>
        </authorList>
    </citation>
    <scope>NUCLEOTIDE SEQUENCE [LARGE SCALE GENOMIC DNA]</scope>
    <source>
        <strain evidence="2 3">CCB06</strain>
        <tissue evidence="2">Mycelium</tissue>
    </source>
</reference>
<dbReference type="Proteomes" id="UP000265663">
    <property type="component" value="Unassembled WGS sequence"/>
</dbReference>
<evidence type="ECO:0000313" key="3">
    <source>
        <dbReference type="Proteomes" id="UP000265663"/>
    </source>
</evidence>
<dbReference type="AlphaFoldDB" id="A0A3M7M4F4"/>
<feature type="region of interest" description="Disordered" evidence="1">
    <location>
        <begin position="19"/>
        <end position="54"/>
    </location>
</feature>
<feature type="compositionally biased region" description="Basic residues" evidence="1">
    <location>
        <begin position="29"/>
        <end position="38"/>
    </location>
</feature>
<dbReference type="EMBL" id="KE747818">
    <property type="protein sequence ID" value="RMZ69363.1"/>
    <property type="molecule type" value="Genomic_DNA"/>
</dbReference>
<organism evidence="2 3">
    <name type="scientific">Pyrenophora seminiperda CCB06</name>
    <dbReference type="NCBI Taxonomy" id="1302712"/>
    <lineage>
        <taxon>Eukaryota</taxon>
        <taxon>Fungi</taxon>
        <taxon>Dikarya</taxon>
        <taxon>Ascomycota</taxon>
        <taxon>Pezizomycotina</taxon>
        <taxon>Dothideomycetes</taxon>
        <taxon>Pleosporomycetidae</taxon>
        <taxon>Pleosporales</taxon>
        <taxon>Pleosporineae</taxon>
        <taxon>Pleosporaceae</taxon>
        <taxon>Pyrenophora</taxon>
    </lineage>
</organism>
<name>A0A3M7M4F4_9PLEO</name>
<keyword evidence="3" id="KW-1185">Reference proteome</keyword>